<dbReference type="AlphaFoldDB" id="A0A381U851"/>
<evidence type="ECO:0000313" key="1">
    <source>
        <dbReference type="EMBL" id="SVA24329.1"/>
    </source>
</evidence>
<name>A0A381U851_9ZZZZ</name>
<accession>A0A381U851</accession>
<gene>
    <name evidence="1" type="ORF">METZ01_LOCUS77183</name>
</gene>
<organism evidence="1">
    <name type="scientific">marine metagenome</name>
    <dbReference type="NCBI Taxonomy" id="408172"/>
    <lineage>
        <taxon>unclassified sequences</taxon>
        <taxon>metagenomes</taxon>
        <taxon>ecological metagenomes</taxon>
    </lineage>
</organism>
<protein>
    <submittedName>
        <fullName evidence="1">Uncharacterized protein</fullName>
    </submittedName>
</protein>
<reference evidence="1" key="1">
    <citation type="submission" date="2018-05" db="EMBL/GenBank/DDBJ databases">
        <authorList>
            <person name="Lanie J.A."/>
            <person name="Ng W.-L."/>
            <person name="Kazmierczak K.M."/>
            <person name="Andrzejewski T.M."/>
            <person name="Davidsen T.M."/>
            <person name="Wayne K.J."/>
            <person name="Tettelin H."/>
            <person name="Glass J.I."/>
            <person name="Rusch D."/>
            <person name="Podicherti R."/>
            <person name="Tsui H.-C.T."/>
            <person name="Winkler M.E."/>
        </authorList>
    </citation>
    <scope>NUCLEOTIDE SEQUENCE</scope>
</reference>
<dbReference type="EMBL" id="UINC01005910">
    <property type="protein sequence ID" value="SVA24329.1"/>
    <property type="molecule type" value="Genomic_DNA"/>
</dbReference>
<sequence length="654" mass="76829">MPTEKVKQIKVPSEKQVTLLEKLMAHELEDVQKKALAIVLSIWKKKNVQEISYIIPELTEKQIRYTMKRYHANPTQYLQAMYDRWSKQRMVHELRSAHDKWAKRHQTKKTFDLSVRGFFNQYNKPLLAQLQNLGKNKLFVTVHDAYAHAGINPNCHLPVSYGSGEEEQRRNWTETLKIIAATYGDRVLASEYMNPKDKGDRKFIRIPDMVRYAGTDFPLSQAEKTPELRLSLASVMQEGVSLFGTKDMSSHEECWRAAVEASGFDYSEIKQKIAAANRKRFVLMFIDYLVEHDFDFKPENLTRPKYDYISYFYRGLRTTWDDSLFKEFMHEDDFLLGSLIEAYYYHEKEPTGHHQYYQENIERIFRDIYLDQDLRDASTFDDMLQGIFRRYSNGNRITRKYLEKDENESQVLGQMTELGKGSYIDFMENLGLPVKDLDSLYHDELDDPWKIEVIYESVRRLVTESLNTGENRLLGKYASTHEKGLYHAVCAKYGYWTAGLLKVGVDLKQFTNQLKTRESMQTAFHSFFHGMLKKYEFTELKNPKRVTKEGQFTCRKEVKSTVPEFYFWDKIIETRLGYHDDEPKENIEKLKAHTGMIIIVTPDGDKALTSGETGVLRIPFHQFVKESKTLLGVKLRHTEVQSLSNKLKRKLFWN</sequence>
<proteinExistence type="predicted"/>